<proteinExistence type="predicted"/>
<evidence type="ECO:0000313" key="2">
    <source>
        <dbReference type="Proteomes" id="UP000032180"/>
    </source>
</evidence>
<sequence length="101" mass="11561">MVLRQEINLPQKGLMYIHGNRGNEHITVKKLPLQRYLQIWMYNIHSPKIVEQNGLIDVGMMVADQQNGHFIIVSLVEEIMNPLNILSGYSTCRGSEMGYSC</sequence>
<organism evidence="1 2">
    <name type="scientific">Leersia perrieri</name>
    <dbReference type="NCBI Taxonomy" id="77586"/>
    <lineage>
        <taxon>Eukaryota</taxon>
        <taxon>Viridiplantae</taxon>
        <taxon>Streptophyta</taxon>
        <taxon>Embryophyta</taxon>
        <taxon>Tracheophyta</taxon>
        <taxon>Spermatophyta</taxon>
        <taxon>Magnoliopsida</taxon>
        <taxon>Liliopsida</taxon>
        <taxon>Poales</taxon>
        <taxon>Poaceae</taxon>
        <taxon>BOP clade</taxon>
        <taxon>Oryzoideae</taxon>
        <taxon>Oryzeae</taxon>
        <taxon>Oryzinae</taxon>
        <taxon>Leersia</taxon>
    </lineage>
</organism>
<keyword evidence="2" id="KW-1185">Reference proteome</keyword>
<reference evidence="1 2" key="1">
    <citation type="submission" date="2012-08" db="EMBL/GenBank/DDBJ databases">
        <title>Oryza genome evolution.</title>
        <authorList>
            <person name="Wing R.A."/>
        </authorList>
    </citation>
    <scope>NUCLEOTIDE SEQUENCE</scope>
</reference>
<name>A0A0D9XFL1_9ORYZ</name>
<dbReference type="Gramene" id="LPERR09G12400.1">
    <property type="protein sequence ID" value="LPERR09G12400.1"/>
    <property type="gene ID" value="LPERR09G12400"/>
</dbReference>
<dbReference type="EnsemblPlants" id="LPERR09G12400.1">
    <property type="protein sequence ID" value="LPERR09G12400.1"/>
    <property type="gene ID" value="LPERR09G12400"/>
</dbReference>
<dbReference type="STRING" id="77586.A0A0D9XFL1"/>
<reference evidence="1" key="3">
    <citation type="submission" date="2015-04" db="UniProtKB">
        <authorList>
            <consortium name="EnsemblPlants"/>
        </authorList>
    </citation>
    <scope>IDENTIFICATION</scope>
</reference>
<dbReference type="HOGENOM" id="CLU_2295751_0_0_1"/>
<accession>A0A0D9XFL1</accession>
<protein>
    <submittedName>
        <fullName evidence="1">Uncharacterized protein</fullName>
    </submittedName>
</protein>
<dbReference type="AlphaFoldDB" id="A0A0D9XFL1"/>
<reference evidence="2" key="2">
    <citation type="submission" date="2013-12" db="EMBL/GenBank/DDBJ databases">
        <authorList>
            <person name="Yu Y."/>
            <person name="Lee S."/>
            <person name="de Baynast K."/>
            <person name="Wissotski M."/>
            <person name="Liu L."/>
            <person name="Talag J."/>
            <person name="Goicoechea J."/>
            <person name="Angelova A."/>
            <person name="Jetty R."/>
            <person name="Kudrna D."/>
            <person name="Golser W."/>
            <person name="Rivera L."/>
            <person name="Zhang J."/>
            <person name="Wing R."/>
        </authorList>
    </citation>
    <scope>NUCLEOTIDE SEQUENCE</scope>
</reference>
<evidence type="ECO:0000313" key="1">
    <source>
        <dbReference type="EnsemblPlants" id="LPERR09G12400.1"/>
    </source>
</evidence>
<dbReference type="Proteomes" id="UP000032180">
    <property type="component" value="Chromosome 9"/>
</dbReference>